<keyword evidence="8" id="KW-0472">Membrane</keyword>
<evidence type="ECO:0000256" key="2">
    <source>
        <dbReference type="ARBA" id="ARBA00005441"/>
    </source>
</evidence>
<evidence type="ECO:0000256" key="4">
    <source>
        <dbReference type="ARBA" id="ARBA00022692"/>
    </source>
</evidence>
<feature type="domain" description="Sphingomyelin synthase-like" evidence="9">
    <location>
        <begin position="155"/>
        <end position="229"/>
    </location>
</feature>
<accession>A0A813R8Y1</accession>
<evidence type="ECO:0000256" key="5">
    <source>
        <dbReference type="ARBA" id="ARBA00022919"/>
    </source>
</evidence>
<dbReference type="PANTHER" id="PTHR21290">
    <property type="entry name" value="SPHINGOMYELIN SYNTHETASE"/>
    <property type="match status" value="1"/>
</dbReference>
<gene>
    <name evidence="10" type="ORF">EDS130_LOCUS3665</name>
    <name evidence="11" type="ORF">XAT740_LOCUS21255</name>
</gene>
<keyword evidence="6" id="KW-1133">Transmembrane helix</keyword>
<dbReference type="Proteomes" id="UP000663828">
    <property type="component" value="Unassembled WGS sequence"/>
</dbReference>
<keyword evidence="5" id="KW-0746">Sphingolipid metabolism</keyword>
<dbReference type="AlphaFoldDB" id="A0A813R8Y1"/>
<dbReference type="GO" id="GO:0047493">
    <property type="term" value="F:ceramide cholinephosphotransferase activity"/>
    <property type="evidence" value="ECO:0007669"/>
    <property type="project" value="TreeGrafter"/>
</dbReference>
<dbReference type="GO" id="GO:0005886">
    <property type="term" value="C:plasma membrane"/>
    <property type="evidence" value="ECO:0007669"/>
    <property type="project" value="TreeGrafter"/>
</dbReference>
<dbReference type="InterPro" id="IPR025749">
    <property type="entry name" value="Sphingomyelin_synth-like_dom"/>
</dbReference>
<sequence>MLKLCSRVSSIKYHYQLRVSYELQMYVLKSLRDLLLLALEFFIENTMVQVVSTLRHNRTPLRDLGYEFLVYINADRIAFFNDPVSVEHLAIIWVIFCFLHGTKGLTVIQKGARCLTIARSLRICMFSLTLLPSPKPWCRFTGPINPFRAHVGGICNDLLYSGHVVIYTLTAISFTLLSREYSLKLLRFSLRIFTWFYVFQRIICTILERHHYSIDMVLGFIVTILIWQCKALHRDLPRVPHNLFLHLKQLFCPKVYSILKEV</sequence>
<keyword evidence="3" id="KW-0808">Transferase</keyword>
<evidence type="ECO:0000256" key="7">
    <source>
        <dbReference type="ARBA" id="ARBA00023098"/>
    </source>
</evidence>
<dbReference type="PANTHER" id="PTHR21290:SF25">
    <property type="entry name" value="SPHINGOMYELIN SYNTHASE-RELATED PROTEIN 1"/>
    <property type="match status" value="1"/>
</dbReference>
<dbReference type="EMBL" id="CAJNOR010001518">
    <property type="protein sequence ID" value="CAF1156727.1"/>
    <property type="molecule type" value="Genomic_DNA"/>
</dbReference>
<dbReference type="OrthoDB" id="422827at2759"/>
<keyword evidence="7" id="KW-0443">Lipid metabolism</keyword>
<evidence type="ECO:0000256" key="6">
    <source>
        <dbReference type="ARBA" id="ARBA00022989"/>
    </source>
</evidence>
<dbReference type="GO" id="GO:0000139">
    <property type="term" value="C:Golgi membrane"/>
    <property type="evidence" value="ECO:0007669"/>
    <property type="project" value="TreeGrafter"/>
</dbReference>
<evidence type="ECO:0000313" key="12">
    <source>
        <dbReference type="Proteomes" id="UP000663828"/>
    </source>
</evidence>
<organism evidence="10 13">
    <name type="scientific">Adineta ricciae</name>
    <name type="common">Rotifer</name>
    <dbReference type="NCBI Taxonomy" id="249248"/>
    <lineage>
        <taxon>Eukaryota</taxon>
        <taxon>Metazoa</taxon>
        <taxon>Spiralia</taxon>
        <taxon>Gnathifera</taxon>
        <taxon>Rotifera</taxon>
        <taxon>Eurotatoria</taxon>
        <taxon>Bdelloidea</taxon>
        <taxon>Adinetida</taxon>
        <taxon>Adinetidae</taxon>
        <taxon>Adineta</taxon>
    </lineage>
</organism>
<dbReference type="GO" id="GO:0033188">
    <property type="term" value="F:sphingomyelin synthase activity"/>
    <property type="evidence" value="ECO:0007669"/>
    <property type="project" value="TreeGrafter"/>
</dbReference>
<reference evidence="10" key="1">
    <citation type="submission" date="2021-02" db="EMBL/GenBank/DDBJ databases">
        <authorList>
            <person name="Nowell W R."/>
        </authorList>
    </citation>
    <scope>NUCLEOTIDE SEQUENCE</scope>
</reference>
<dbReference type="Pfam" id="PF14360">
    <property type="entry name" value="PAP2_C"/>
    <property type="match status" value="1"/>
</dbReference>
<proteinExistence type="inferred from homology"/>
<keyword evidence="12" id="KW-1185">Reference proteome</keyword>
<name>A0A813R8Y1_ADIRI</name>
<dbReference type="Proteomes" id="UP000663852">
    <property type="component" value="Unassembled WGS sequence"/>
</dbReference>
<comment type="caution">
    <text evidence="10">The sequence shown here is derived from an EMBL/GenBank/DDBJ whole genome shotgun (WGS) entry which is preliminary data.</text>
</comment>
<protein>
    <recommendedName>
        <fullName evidence="9">Sphingomyelin synthase-like domain-containing protein</fullName>
    </recommendedName>
</protein>
<dbReference type="EMBL" id="CAJNOJ010000009">
    <property type="protein sequence ID" value="CAF0777627.1"/>
    <property type="molecule type" value="Genomic_DNA"/>
</dbReference>
<evidence type="ECO:0000313" key="11">
    <source>
        <dbReference type="EMBL" id="CAF1156727.1"/>
    </source>
</evidence>
<evidence type="ECO:0000259" key="9">
    <source>
        <dbReference type="Pfam" id="PF14360"/>
    </source>
</evidence>
<dbReference type="GO" id="GO:0005789">
    <property type="term" value="C:endoplasmic reticulum membrane"/>
    <property type="evidence" value="ECO:0007669"/>
    <property type="project" value="TreeGrafter"/>
</dbReference>
<keyword evidence="4" id="KW-0812">Transmembrane</keyword>
<comment type="similarity">
    <text evidence="2">Belongs to the sphingomyelin synthase family.</text>
</comment>
<evidence type="ECO:0000256" key="8">
    <source>
        <dbReference type="ARBA" id="ARBA00023136"/>
    </source>
</evidence>
<comment type="subcellular location">
    <subcellularLocation>
        <location evidence="1">Membrane</location>
        <topology evidence="1">Multi-pass membrane protein</topology>
    </subcellularLocation>
</comment>
<evidence type="ECO:0000313" key="10">
    <source>
        <dbReference type="EMBL" id="CAF0777627.1"/>
    </source>
</evidence>
<evidence type="ECO:0000256" key="3">
    <source>
        <dbReference type="ARBA" id="ARBA00022679"/>
    </source>
</evidence>
<dbReference type="InterPro" id="IPR045221">
    <property type="entry name" value="Sphingomyelin_synth-like"/>
</dbReference>
<dbReference type="GO" id="GO:0046513">
    <property type="term" value="P:ceramide biosynthetic process"/>
    <property type="evidence" value="ECO:0007669"/>
    <property type="project" value="TreeGrafter"/>
</dbReference>
<evidence type="ECO:0000313" key="13">
    <source>
        <dbReference type="Proteomes" id="UP000663852"/>
    </source>
</evidence>
<evidence type="ECO:0000256" key="1">
    <source>
        <dbReference type="ARBA" id="ARBA00004141"/>
    </source>
</evidence>